<name>R0IGQ7_EXST2</name>
<dbReference type="AlphaFoldDB" id="R0IGQ7"/>
<feature type="chain" id="PRO_5004343101" evidence="1">
    <location>
        <begin position="18"/>
        <end position="51"/>
    </location>
</feature>
<dbReference type="HOGENOM" id="CLU_3107919_0_0_1"/>
<reference evidence="2 3" key="2">
    <citation type="journal article" date="2013" name="PLoS Genet.">
        <title>Comparative genome structure, secondary metabolite, and effector coding capacity across Cochliobolus pathogens.</title>
        <authorList>
            <person name="Condon B.J."/>
            <person name="Leng Y."/>
            <person name="Wu D."/>
            <person name="Bushley K.E."/>
            <person name="Ohm R.A."/>
            <person name="Otillar R."/>
            <person name="Martin J."/>
            <person name="Schackwitz W."/>
            <person name="Grimwood J."/>
            <person name="MohdZainudin N."/>
            <person name="Xue C."/>
            <person name="Wang R."/>
            <person name="Manning V.A."/>
            <person name="Dhillon B."/>
            <person name="Tu Z.J."/>
            <person name="Steffenson B.J."/>
            <person name="Salamov A."/>
            <person name="Sun H."/>
            <person name="Lowry S."/>
            <person name="LaButti K."/>
            <person name="Han J."/>
            <person name="Copeland A."/>
            <person name="Lindquist E."/>
            <person name="Barry K."/>
            <person name="Schmutz J."/>
            <person name="Baker S.E."/>
            <person name="Ciuffetti L.M."/>
            <person name="Grigoriev I.V."/>
            <person name="Zhong S."/>
            <person name="Turgeon B.G."/>
        </authorList>
    </citation>
    <scope>NUCLEOTIDE SEQUENCE [LARGE SCALE GENOMIC DNA]</scope>
    <source>
        <strain evidence="3">28A</strain>
    </source>
</reference>
<evidence type="ECO:0000256" key="1">
    <source>
        <dbReference type="SAM" id="SignalP"/>
    </source>
</evidence>
<sequence>MIFLPVVVLFFQTVLLGGPFRHVGMPPTLACLHPTRQNYPRLSALPFVSPA</sequence>
<keyword evidence="1" id="KW-0732">Signal</keyword>
<accession>R0IGQ7</accession>
<reference evidence="2 3" key="1">
    <citation type="journal article" date="2012" name="PLoS Pathog.">
        <title>Diverse lifestyles and strategies of plant pathogenesis encoded in the genomes of eighteen Dothideomycetes fungi.</title>
        <authorList>
            <person name="Ohm R.A."/>
            <person name="Feau N."/>
            <person name="Henrissat B."/>
            <person name="Schoch C.L."/>
            <person name="Horwitz B.A."/>
            <person name="Barry K.W."/>
            <person name="Condon B.J."/>
            <person name="Copeland A.C."/>
            <person name="Dhillon B."/>
            <person name="Glaser F."/>
            <person name="Hesse C.N."/>
            <person name="Kosti I."/>
            <person name="LaButti K."/>
            <person name="Lindquist E.A."/>
            <person name="Lucas S."/>
            <person name="Salamov A.A."/>
            <person name="Bradshaw R.E."/>
            <person name="Ciuffetti L."/>
            <person name="Hamelin R.C."/>
            <person name="Kema G.H.J."/>
            <person name="Lawrence C."/>
            <person name="Scott J.A."/>
            <person name="Spatafora J.W."/>
            <person name="Turgeon B.G."/>
            <person name="de Wit P.J.G.M."/>
            <person name="Zhong S."/>
            <person name="Goodwin S.B."/>
            <person name="Grigoriev I.V."/>
        </authorList>
    </citation>
    <scope>NUCLEOTIDE SEQUENCE [LARGE SCALE GENOMIC DNA]</scope>
    <source>
        <strain evidence="3">28A</strain>
    </source>
</reference>
<dbReference type="EMBL" id="KB908752">
    <property type="protein sequence ID" value="EOA84430.1"/>
    <property type="molecule type" value="Genomic_DNA"/>
</dbReference>
<evidence type="ECO:0000313" key="3">
    <source>
        <dbReference type="Proteomes" id="UP000016935"/>
    </source>
</evidence>
<dbReference type="Proteomes" id="UP000016935">
    <property type="component" value="Unassembled WGS sequence"/>
</dbReference>
<protein>
    <submittedName>
        <fullName evidence="2">Uncharacterized protein</fullName>
    </submittedName>
</protein>
<gene>
    <name evidence="2" type="ORF">SETTUDRAFT_29675</name>
</gene>
<evidence type="ECO:0000313" key="2">
    <source>
        <dbReference type="EMBL" id="EOA84430.1"/>
    </source>
</evidence>
<dbReference type="GeneID" id="19403351"/>
<keyword evidence="3" id="KW-1185">Reference proteome</keyword>
<feature type="signal peptide" evidence="1">
    <location>
        <begin position="1"/>
        <end position="17"/>
    </location>
</feature>
<dbReference type="RefSeq" id="XP_008027940.1">
    <property type="nucleotide sequence ID" value="XM_008029749.1"/>
</dbReference>
<proteinExistence type="predicted"/>
<organism evidence="2 3">
    <name type="scientific">Exserohilum turcicum (strain 28A)</name>
    <name type="common">Northern leaf blight fungus</name>
    <name type="synonym">Setosphaeria turcica</name>
    <dbReference type="NCBI Taxonomy" id="671987"/>
    <lineage>
        <taxon>Eukaryota</taxon>
        <taxon>Fungi</taxon>
        <taxon>Dikarya</taxon>
        <taxon>Ascomycota</taxon>
        <taxon>Pezizomycotina</taxon>
        <taxon>Dothideomycetes</taxon>
        <taxon>Pleosporomycetidae</taxon>
        <taxon>Pleosporales</taxon>
        <taxon>Pleosporineae</taxon>
        <taxon>Pleosporaceae</taxon>
        <taxon>Exserohilum</taxon>
    </lineage>
</organism>